<name>A0A3N6MNB3_NATCH</name>
<comment type="caution">
    <text evidence="2">The sequence shown here is derived from an EMBL/GenBank/DDBJ whole genome shotgun (WGS) entry which is preliminary data.</text>
</comment>
<accession>A0A3N6MNB3</accession>
<organism evidence="2 3">
    <name type="scientific">Natrarchaeobius chitinivorans</name>
    <dbReference type="NCBI Taxonomy" id="1679083"/>
    <lineage>
        <taxon>Archaea</taxon>
        <taxon>Methanobacteriati</taxon>
        <taxon>Methanobacteriota</taxon>
        <taxon>Stenosarchaea group</taxon>
        <taxon>Halobacteria</taxon>
        <taxon>Halobacteriales</taxon>
        <taxon>Natrialbaceae</taxon>
        <taxon>Natrarchaeobius</taxon>
    </lineage>
</organism>
<keyword evidence="3" id="KW-1185">Reference proteome</keyword>
<dbReference type="Gene3D" id="1.10.10.10">
    <property type="entry name" value="Winged helix-like DNA-binding domain superfamily/Winged helix DNA-binding domain"/>
    <property type="match status" value="1"/>
</dbReference>
<dbReference type="SUPFAM" id="SSF46785">
    <property type="entry name" value="Winged helix' DNA-binding domain"/>
    <property type="match status" value="1"/>
</dbReference>
<evidence type="ECO:0000259" key="1">
    <source>
        <dbReference type="Pfam" id="PF24035"/>
    </source>
</evidence>
<gene>
    <name evidence="2" type="ORF">EA472_00620</name>
</gene>
<dbReference type="InterPro" id="IPR036390">
    <property type="entry name" value="WH_DNA-bd_sf"/>
</dbReference>
<proteinExistence type="predicted"/>
<sequence length="118" mass="13435">MANPFDLDDLLIVLADEHRRELLARLDERETWTVDELARALAAADDETGPVSDHSESSERVEIQLRHQHLPKLHAAGLLEYDRRSDTVVRREPSAELRRVIDVVADLHGSFGDETEED</sequence>
<dbReference type="InterPro" id="IPR036388">
    <property type="entry name" value="WH-like_DNA-bd_sf"/>
</dbReference>
<protein>
    <recommendedName>
        <fullName evidence="1">DUF7344 domain-containing protein</fullName>
    </recommendedName>
</protein>
<dbReference type="InterPro" id="IPR055768">
    <property type="entry name" value="DUF7344"/>
</dbReference>
<dbReference type="Pfam" id="PF24035">
    <property type="entry name" value="DUF7344"/>
    <property type="match status" value="1"/>
</dbReference>
<feature type="domain" description="DUF7344" evidence="1">
    <location>
        <begin position="13"/>
        <end position="88"/>
    </location>
</feature>
<evidence type="ECO:0000313" key="2">
    <source>
        <dbReference type="EMBL" id="RQH03135.1"/>
    </source>
</evidence>
<dbReference type="EMBL" id="REFZ01000001">
    <property type="protein sequence ID" value="RQH03135.1"/>
    <property type="molecule type" value="Genomic_DNA"/>
</dbReference>
<dbReference type="OrthoDB" id="21363at2157"/>
<dbReference type="Proteomes" id="UP000281431">
    <property type="component" value="Unassembled WGS sequence"/>
</dbReference>
<reference evidence="2 3" key="1">
    <citation type="submission" date="2018-10" db="EMBL/GenBank/DDBJ databases">
        <title>Natrarchaeobius chitinivorans gen. nov., sp. nov., and Natrarchaeobius haloalkaliphilus sp. nov., alkaliphilic, chitin-utilizing haloarchaea from hypersaline alkaline lakes.</title>
        <authorList>
            <person name="Sorokin D.Y."/>
            <person name="Elcheninov A.G."/>
            <person name="Kostrikina N.A."/>
            <person name="Bale N.J."/>
            <person name="Sinninghe Damste J.S."/>
            <person name="Khijniak T.V."/>
            <person name="Kublanov I.V."/>
            <person name="Toshchakov S.V."/>
        </authorList>
    </citation>
    <scope>NUCLEOTIDE SEQUENCE [LARGE SCALE GENOMIC DNA]</scope>
    <source>
        <strain evidence="2 3">AArcht7</strain>
    </source>
</reference>
<evidence type="ECO:0000313" key="3">
    <source>
        <dbReference type="Proteomes" id="UP000281431"/>
    </source>
</evidence>
<dbReference type="AlphaFoldDB" id="A0A3N6MNB3"/>